<evidence type="ECO:0000313" key="5">
    <source>
        <dbReference type="Proteomes" id="UP000053558"/>
    </source>
</evidence>
<dbReference type="GO" id="GO:0000724">
    <property type="term" value="P:double-strand break repair via homologous recombination"/>
    <property type="evidence" value="ECO:0007669"/>
    <property type="project" value="TreeGrafter"/>
</dbReference>
<evidence type="ECO:0000256" key="3">
    <source>
        <dbReference type="SAM" id="MobiDB-lite"/>
    </source>
</evidence>
<keyword evidence="5" id="KW-1185">Reference proteome</keyword>
<dbReference type="SMART" id="SM01385">
    <property type="entry name" value="DSS1_SEM1"/>
    <property type="match status" value="1"/>
</dbReference>
<name>A0A5M3MXZ1_CONPW</name>
<accession>A0A5M3MXZ1</accession>
<sequence>MSSSAPASKPAESLPGVNENSKEEGDTTQPHLGILEEDDEFEEFPVADWDDSQTDLAHLNGTAPGAAKSGGDKLWEDNWDDDDIEEEFSAQLRGELAKMGKDSKGDAMQQ</sequence>
<evidence type="ECO:0000256" key="2">
    <source>
        <dbReference type="RuleBase" id="RU369057"/>
    </source>
</evidence>
<evidence type="ECO:0000256" key="1">
    <source>
        <dbReference type="ARBA" id="ARBA00034491"/>
    </source>
</evidence>
<dbReference type="KEGG" id="cput:CONPUDRAFT_151045"/>
<dbReference type="GO" id="GO:0008541">
    <property type="term" value="C:proteasome regulatory particle, lid subcomplex"/>
    <property type="evidence" value="ECO:0007669"/>
    <property type="project" value="UniProtKB-UniRule"/>
</dbReference>
<comment type="similarity">
    <text evidence="1 2">Belongs to the DSS1/SEM1 family.</text>
</comment>
<dbReference type="OrthoDB" id="5586203at2759"/>
<reference evidence="5" key="1">
    <citation type="journal article" date="2012" name="Science">
        <title>The Paleozoic origin of enzymatic lignin decomposition reconstructed from 31 fungal genomes.</title>
        <authorList>
            <person name="Floudas D."/>
            <person name="Binder M."/>
            <person name="Riley R."/>
            <person name="Barry K."/>
            <person name="Blanchette R.A."/>
            <person name="Henrissat B."/>
            <person name="Martinez A.T."/>
            <person name="Otillar R."/>
            <person name="Spatafora J.W."/>
            <person name="Yadav J.S."/>
            <person name="Aerts A."/>
            <person name="Benoit I."/>
            <person name="Boyd A."/>
            <person name="Carlson A."/>
            <person name="Copeland A."/>
            <person name="Coutinho P.M."/>
            <person name="de Vries R.P."/>
            <person name="Ferreira P."/>
            <person name="Findley K."/>
            <person name="Foster B."/>
            <person name="Gaskell J."/>
            <person name="Glotzer D."/>
            <person name="Gorecki P."/>
            <person name="Heitman J."/>
            <person name="Hesse C."/>
            <person name="Hori C."/>
            <person name="Igarashi K."/>
            <person name="Jurgens J.A."/>
            <person name="Kallen N."/>
            <person name="Kersten P."/>
            <person name="Kohler A."/>
            <person name="Kuees U."/>
            <person name="Kumar T.K.A."/>
            <person name="Kuo A."/>
            <person name="LaButti K."/>
            <person name="Larrondo L.F."/>
            <person name="Lindquist E."/>
            <person name="Ling A."/>
            <person name="Lombard V."/>
            <person name="Lucas S."/>
            <person name="Lundell T."/>
            <person name="Martin R."/>
            <person name="McLaughlin D.J."/>
            <person name="Morgenstern I."/>
            <person name="Morin E."/>
            <person name="Murat C."/>
            <person name="Nagy L.G."/>
            <person name="Nolan M."/>
            <person name="Ohm R.A."/>
            <person name="Patyshakuliyeva A."/>
            <person name="Rokas A."/>
            <person name="Ruiz-Duenas F.J."/>
            <person name="Sabat G."/>
            <person name="Salamov A."/>
            <person name="Samejima M."/>
            <person name="Schmutz J."/>
            <person name="Slot J.C."/>
            <person name="St John F."/>
            <person name="Stenlid J."/>
            <person name="Sun H."/>
            <person name="Sun S."/>
            <person name="Syed K."/>
            <person name="Tsang A."/>
            <person name="Wiebenga A."/>
            <person name="Young D."/>
            <person name="Pisabarro A."/>
            <person name="Eastwood D.C."/>
            <person name="Martin F."/>
            <person name="Cullen D."/>
            <person name="Grigoriev I.V."/>
            <person name="Hibbett D.S."/>
        </authorList>
    </citation>
    <scope>NUCLEOTIDE SEQUENCE [LARGE SCALE GENOMIC DNA]</scope>
    <source>
        <strain evidence="5">RWD-64-598 SS2</strain>
    </source>
</reference>
<keyword evidence="2" id="KW-0647">Proteasome</keyword>
<keyword evidence="2" id="KW-0539">Nucleus</keyword>
<dbReference type="OMA" id="LWQDNWD"/>
<dbReference type="Pfam" id="PF05160">
    <property type="entry name" value="DSS1_SEM1"/>
    <property type="match status" value="1"/>
</dbReference>
<dbReference type="InterPro" id="IPR007834">
    <property type="entry name" value="DSS1_SEM1"/>
</dbReference>
<dbReference type="GO" id="GO:0006406">
    <property type="term" value="P:mRNA export from nucleus"/>
    <property type="evidence" value="ECO:0007669"/>
    <property type="project" value="UniProtKB-UniRule"/>
</dbReference>
<dbReference type="PANTHER" id="PTHR16771">
    <property type="entry name" value="26 PROTEASOME COMPLEX SUBUNIT DSS1"/>
    <property type="match status" value="1"/>
</dbReference>
<comment type="function">
    <text evidence="2">Component of the 26S proteasome, a multiprotein complex involved in the ATP-dependent degradation of ubiquitinated proteins.</text>
</comment>
<dbReference type="CDD" id="cd13768">
    <property type="entry name" value="DSS1_Sem1"/>
    <property type="match status" value="1"/>
</dbReference>
<comment type="subcellular location">
    <subcellularLocation>
        <location evidence="2">Nucleus</location>
    </subcellularLocation>
</comment>
<proteinExistence type="inferred from homology"/>
<evidence type="ECO:0000313" key="4">
    <source>
        <dbReference type="EMBL" id="EIW83998.1"/>
    </source>
</evidence>
<dbReference type="RefSeq" id="XP_007765830.1">
    <property type="nucleotide sequence ID" value="XM_007767640.1"/>
</dbReference>
<dbReference type="GO" id="GO:0043248">
    <property type="term" value="P:proteasome assembly"/>
    <property type="evidence" value="ECO:0007669"/>
    <property type="project" value="UniProtKB-UniRule"/>
</dbReference>
<dbReference type="EMBL" id="JH711575">
    <property type="protein sequence ID" value="EIW83998.1"/>
    <property type="molecule type" value="Genomic_DNA"/>
</dbReference>
<comment type="caution">
    <text evidence="4">The sequence shown here is derived from an EMBL/GenBank/DDBJ whole genome shotgun (WGS) entry which is preliminary data.</text>
</comment>
<feature type="compositionally biased region" description="Low complexity" evidence="3">
    <location>
        <begin position="1"/>
        <end position="15"/>
    </location>
</feature>
<organism evidence="4 5">
    <name type="scientific">Coniophora puteana (strain RWD-64-598)</name>
    <name type="common">Brown rot fungus</name>
    <dbReference type="NCBI Taxonomy" id="741705"/>
    <lineage>
        <taxon>Eukaryota</taxon>
        <taxon>Fungi</taxon>
        <taxon>Dikarya</taxon>
        <taxon>Basidiomycota</taxon>
        <taxon>Agaricomycotina</taxon>
        <taxon>Agaricomycetes</taxon>
        <taxon>Agaricomycetidae</taxon>
        <taxon>Boletales</taxon>
        <taxon>Coniophorineae</taxon>
        <taxon>Coniophoraceae</taxon>
        <taxon>Coniophora</taxon>
    </lineage>
</organism>
<feature type="region of interest" description="Disordered" evidence="3">
    <location>
        <begin position="1"/>
        <end position="74"/>
    </location>
</feature>
<dbReference type="Proteomes" id="UP000053558">
    <property type="component" value="Unassembled WGS sequence"/>
</dbReference>
<dbReference type="GO" id="GO:0005634">
    <property type="term" value="C:nucleus"/>
    <property type="evidence" value="ECO:0007669"/>
    <property type="project" value="UniProtKB-SubCell"/>
</dbReference>
<protein>
    <recommendedName>
        <fullName evidence="2">26S proteasome complex subunit SEM1</fullName>
    </recommendedName>
</protein>
<gene>
    <name evidence="4" type="ORF">CONPUDRAFT_151045</name>
</gene>
<dbReference type="GeneID" id="19202797"/>
<dbReference type="AlphaFoldDB" id="A0A5M3MXZ1"/>
<feature type="compositionally biased region" description="Acidic residues" evidence="3">
    <location>
        <begin position="35"/>
        <end position="53"/>
    </location>
</feature>
<dbReference type="PANTHER" id="PTHR16771:SF0">
    <property type="entry name" value="26S PROTEASOME COMPLEX SUBUNIT SEM1"/>
    <property type="match status" value="1"/>
</dbReference>